<dbReference type="InterPro" id="IPR023081">
    <property type="entry name" value="Cell_div_FtsB"/>
</dbReference>
<feature type="coiled-coil region" evidence="7">
    <location>
        <begin position="29"/>
        <end position="56"/>
    </location>
</feature>
<dbReference type="GO" id="GO:0043093">
    <property type="term" value="P:FtsZ-dependent cytokinesis"/>
    <property type="evidence" value="ECO:0007669"/>
    <property type="project" value="UniProtKB-UniRule"/>
</dbReference>
<dbReference type="Proteomes" id="UP000541421">
    <property type="component" value="Unassembled WGS sequence"/>
</dbReference>
<dbReference type="InterPro" id="IPR007060">
    <property type="entry name" value="FtsL/DivIC"/>
</dbReference>
<comment type="function">
    <text evidence="7">Essential cell division protein. May link together the upstream cell division proteins, which are predominantly cytoplasmic, with the downstream cell division proteins, which are predominantly periplasmic.</text>
</comment>
<dbReference type="AlphaFoldDB" id="A0A7Y4P3X1"/>
<name>A0A7Y4P3X1_9BURK</name>
<keyword evidence="5 7" id="KW-0472">Membrane</keyword>
<reference evidence="9 10" key="1">
    <citation type="submission" date="2020-05" db="EMBL/GenBank/DDBJ databases">
        <authorList>
            <person name="Niu N."/>
        </authorList>
    </citation>
    <scope>NUCLEOTIDE SEQUENCE [LARGE SCALE GENOMIC DNA]</scope>
    <source>
        <strain evidence="9 10">LMG10982</strain>
    </source>
</reference>
<evidence type="ECO:0000256" key="2">
    <source>
        <dbReference type="ARBA" id="ARBA00022618"/>
    </source>
</evidence>
<comment type="subunit">
    <text evidence="7">Part of a complex composed of FtsB, FtsL and FtsQ.</text>
</comment>
<feature type="topological domain" description="Periplasmic" evidence="7">
    <location>
        <begin position="22"/>
        <end position="144"/>
    </location>
</feature>
<comment type="similarity">
    <text evidence="7">Belongs to the FtsB family.</text>
</comment>
<evidence type="ECO:0000256" key="6">
    <source>
        <dbReference type="ARBA" id="ARBA00023306"/>
    </source>
</evidence>
<evidence type="ECO:0000256" key="4">
    <source>
        <dbReference type="ARBA" id="ARBA00022989"/>
    </source>
</evidence>
<dbReference type="GO" id="GO:0005886">
    <property type="term" value="C:plasma membrane"/>
    <property type="evidence" value="ECO:0007669"/>
    <property type="project" value="UniProtKB-SubCell"/>
</dbReference>
<keyword evidence="6 7" id="KW-0131">Cell cycle</keyword>
<dbReference type="Pfam" id="PF04977">
    <property type="entry name" value="DivIC"/>
    <property type="match status" value="1"/>
</dbReference>
<dbReference type="NCBIfam" id="NF002058">
    <property type="entry name" value="PRK00888.1"/>
    <property type="match status" value="1"/>
</dbReference>
<keyword evidence="4 7" id="KW-1133">Transmembrane helix</keyword>
<evidence type="ECO:0000256" key="5">
    <source>
        <dbReference type="ARBA" id="ARBA00023136"/>
    </source>
</evidence>
<dbReference type="RefSeq" id="WP_171588447.1">
    <property type="nucleotide sequence ID" value="NZ_JABGBO010000004.1"/>
</dbReference>
<comment type="caution">
    <text evidence="9">The sequence shown here is derived from an EMBL/GenBank/DDBJ whole genome shotgun (WGS) entry which is preliminary data.</text>
</comment>
<evidence type="ECO:0000256" key="1">
    <source>
        <dbReference type="ARBA" id="ARBA00022475"/>
    </source>
</evidence>
<keyword evidence="7" id="KW-0175">Coiled coil</keyword>
<accession>A0A7Y4P3X1</accession>
<evidence type="ECO:0000256" key="7">
    <source>
        <dbReference type="HAMAP-Rule" id="MF_00599"/>
    </source>
</evidence>
<gene>
    <name evidence="7 9" type="primary">ftsB</name>
    <name evidence="9" type="ORF">HKX40_04945</name>
</gene>
<protein>
    <recommendedName>
        <fullName evidence="7">Cell division protein FtsB</fullName>
    </recommendedName>
</protein>
<feature type="topological domain" description="Cytoplasmic" evidence="7">
    <location>
        <begin position="1"/>
        <end position="3"/>
    </location>
</feature>
<evidence type="ECO:0000256" key="3">
    <source>
        <dbReference type="ARBA" id="ARBA00022692"/>
    </source>
</evidence>
<dbReference type="GO" id="GO:0032153">
    <property type="term" value="C:cell division site"/>
    <property type="evidence" value="ECO:0007669"/>
    <property type="project" value="UniProtKB-UniRule"/>
</dbReference>
<keyword evidence="2 7" id="KW-0132">Cell division</keyword>
<feature type="compositionally biased region" description="Low complexity" evidence="8">
    <location>
        <begin position="129"/>
        <end position="144"/>
    </location>
</feature>
<keyword evidence="1 7" id="KW-1003">Cell membrane</keyword>
<comment type="subcellular location">
    <subcellularLocation>
        <location evidence="7">Cell inner membrane</location>
        <topology evidence="7">Single-pass type II membrane protein</topology>
    </subcellularLocation>
    <text evidence="7">Localizes to the division septum.</text>
</comment>
<dbReference type="GO" id="GO:0030428">
    <property type="term" value="C:cell septum"/>
    <property type="evidence" value="ECO:0007669"/>
    <property type="project" value="TreeGrafter"/>
</dbReference>
<organism evidence="9 10">
    <name type="scientific">Pelistega europaea</name>
    <dbReference type="NCBI Taxonomy" id="106147"/>
    <lineage>
        <taxon>Bacteria</taxon>
        <taxon>Pseudomonadati</taxon>
        <taxon>Pseudomonadota</taxon>
        <taxon>Betaproteobacteria</taxon>
        <taxon>Burkholderiales</taxon>
        <taxon>Alcaligenaceae</taxon>
        <taxon>Pelistega</taxon>
    </lineage>
</organism>
<keyword evidence="3 7" id="KW-0812">Transmembrane</keyword>
<evidence type="ECO:0000313" key="10">
    <source>
        <dbReference type="Proteomes" id="UP000541421"/>
    </source>
</evidence>
<feature type="region of interest" description="Disordered" evidence="8">
    <location>
        <begin position="99"/>
        <end position="144"/>
    </location>
</feature>
<dbReference type="HAMAP" id="MF_00599">
    <property type="entry name" value="FtsB"/>
    <property type="match status" value="1"/>
</dbReference>
<dbReference type="EMBL" id="JABGBO010000004">
    <property type="protein sequence ID" value="NOL49482.1"/>
    <property type="molecule type" value="Genomic_DNA"/>
</dbReference>
<proteinExistence type="inferred from homology"/>
<dbReference type="PANTHER" id="PTHR37485">
    <property type="entry name" value="CELL DIVISION PROTEIN FTSB"/>
    <property type="match status" value="1"/>
</dbReference>
<keyword evidence="7" id="KW-0997">Cell inner membrane</keyword>
<evidence type="ECO:0000256" key="8">
    <source>
        <dbReference type="SAM" id="MobiDB-lite"/>
    </source>
</evidence>
<dbReference type="PANTHER" id="PTHR37485:SF1">
    <property type="entry name" value="CELL DIVISION PROTEIN FTSB"/>
    <property type="match status" value="1"/>
</dbReference>
<sequence>MRWVWLLLILACVAIQYPLRLGNSGYKRVDELNQQLAQQKETNKAMMARNAAMQAEIDDLKSGTQALEDYAREEMNMVEPNEYLVRILTPNERAPVAPIRIGPSASSQALTGVNPAESSAMKKSEANKKSSATGRTATATKKTN</sequence>
<keyword evidence="10" id="KW-1185">Reference proteome</keyword>
<evidence type="ECO:0000313" key="9">
    <source>
        <dbReference type="EMBL" id="NOL49482.1"/>
    </source>
</evidence>